<evidence type="ECO:0000313" key="2">
    <source>
        <dbReference type="Proteomes" id="UP000219271"/>
    </source>
</evidence>
<dbReference type="AlphaFoldDB" id="A0A286DNY6"/>
<dbReference type="EMBL" id="OCMY01000002">
    <property type="protein sequence ID" value="SOD60323.1"/>
    <property type="molecule type" value="Genomic_DNA"/>
</dbReference>
<organism evidence="1 2">
    <name type="scientific">Candidatus Pantoea floridensis</name>
    <dbReference type="NCBI Taxonomy" id="1938870"/>
    <lineage>
        <taxon>Bacteria</taxon>
        <taxon>Pseudomonadati</taxon>
        <taxon>Pseudomonadota</taxon>
        <taxon>Gammaproteobacteria</taxon>
        <taxon>Enterobacterales</taxon>
        <taxon>Erwiniaceae</taxon>
        <taxon>Pantoea</taxon>
    </lineage>
</organism>
<keyword evidence="2" id="KW-1185">Reference proteome</keyword>
<sequence length="36" mass="3946">MIMEILCAILHICIDKLTHQQGVFSGHATTCLGIYA</sequence>
<evidence type="ECO:0000313" key="1">
    <source>
        <dbReference type="EMBL" id="SOD60323.1"/>
    </source>
</evidence>
<accession>A0A286DNY6</accession>
<dbReference type="Proteomes" id="UP000219271">
    <property type="component" value="Unassembled WGS sequence"/>
</dbReference>
<proteinExistence type="predicted"/>
<name>A0A286DNY6_9GAMM</name>
<protein>
    <submittedName>
        <fullName evidence="1">Uncharacterized protein</fullName>
    </submittedName>
</protein>
<gene>
    <name evidence="1" type="ORF">SAMN06273570_4659</name>
</gene>
<reference evidence="2" key="1">
    <citation type="submission" date="2017-09" db="EMBL/GenBank/DDBJ databases">
        <authorList>
            <person name="Varghese N."/>
            <person name="Submissions S."/>
        </authorList>
    </citation>
    <scope>NUCLEOTIDE SEQUENCE [LARGE SCALE GENOMIC DNA]</scope>
    <source>
        <strain evidence="2">JKS000234</strain>
    </source>
</reference>